<dbReference type="InterPro" id="IPR014004">
    <property type="entry name" value="Transpt-assoc_nodulatn_dom_bac"/>
</dbReference>
<dbReference type="Proteomes" id="UP001432180">
    <property type="component" value="Chromosome"/>
</dbReference>
<dbReference type="PANTHER" id="PTHR34606:SF4">
    <property type="entry name" value="OUTER MEMBRANE LIPOPROTEIN DOLP"/>
    <property type="match status" value="1"/>
</dbReference>
<keyword evidence="1" id="KW-0732">Signal</keyword>
<keyword evidence="4" id="KW-1185">Reference proteome</keyword>
<evidence type="ECO:0000313" key="3">
    <source>
        <dbReference type="EMBL" id="WPL15163.1"/>
    </source>
</evidence>
<keyword evidence="3" id="KW-0449">Lipoprotein</keyword>
<feature type="domain" description="BON" evidence="2">
    <location>
        <begin position="152"/>
        <end position="224"/>
    </location>
</feature>
<feature type="domain" description="BON" evidence="2">
    <location>
        <begin position="74"/>
        <end position="143"/>
    </location>
</feature>
<reference evidence="3 4" key="1">
    <citation type="journal article" date="2023" name="Microorganisms">
        <title>Thiorhodovibrio frisius and Trv. litoralis spp. nov., Two Novel Members from a Clade of Fastidious Purple Sulfur Bacteria That Exhibit Unique Red-Shifted Light-Harvesting Capabilities.</title>
        <authorList>
            <person name="Methner A."/>
            <person name="Kuzyk S.B."/>
            <person name="Petersen J."/>
            <person name="Bauer S."/>
            <person name="Brinkmann H."/>
            <person name="Sichau K."/>
            <person name="Wanner G."/>
            <person name="Wolf J."/>
            <person name="Neumann-Schaal M."/>
            <person name="Henke P."/>
            <person name="Tank M."/>
            <person name="Sproer C."/>
            <person name="Bunk B."/>
            <person name="Overmann J."/>
        </authorList>
    </citation>
    <scope>NUCLEOTIDE SEQUENCE [LARGE SCALE GENOMIC DNA]</scope>
    <source>
        <strain evidence="3 4">DSM 6702</strain>
    </source>
</reference>
<dbReference type="PROSITE" id="PS50914">
    <property type="entry name" value="BON"/>
    <property type="match status" value="2"/>
</dbReference>
<name>A0ABZ0S495_9GAMM</name>
<dbReference type="PANTHER" id="PTHR34606">
    <property type="entry name" value="BON DOMAIN-CONTAINING PROTEIN"/>
    <property type="match status" value="1"/>
</dbReference>
<evidence type="ECO:0000256" key="1">
    <source>
        <dbReference type="ARBA" id="ARBA00022729"/>
    </source>
</evidence>
<accession>A0ABZ0S495</accession>
<gene>
    <name evidence="3" type="ORF">Thiowin_00043</name>
</gene>
<organism evidence="3 4">
    <name type="scientific">Thiorhodovibrio winogradskyi</name>
    <dbReference type="NCBI Taxonomy" id="77007"/>
    <lineage>
        <taxon>Bacteria</taxon>
        <taxon>Pseudomonadati</taxon>
        <taxon>Pseudomonadota</taxon>
        <taxon>Gammaproteobacteria</taxon>
        <taxon>Chromatiales</taxon>
        <taxon>Chromatiaceae</taxon>
        <taxon>Thiorhodovibrio</taxon>
    </lineage>
</organism>
<dbReference type="InterPro" id="IPR007055">
    <property type="entry name" value="BON_dom"/>
</dbReference>
<dbReference type="InterPro" id="IPR051686">
    <property type="entry name" value="Lipoprotein_DolP"/>
</dbReference>
<dbReference type="EMBL" id="CP121472">
    <property type="protein sequence ID" value="WPL15163.1"/>
    <property type="molecule type" value="Genomic_DNA"/>
</dbReference>
<evidence type="ECO:0000259" key="2">
    <source>
        <dbReference type="PROSITE" id="PS50914"/>
    </source>
</evidence>
<dbReference type="Pfam" id="PF04972">
    <property type="entry name" value="BON"/>
    <property type="match status" value="2"/>
</dbReference>
<sequence>MRPSNKSTAASIPAQDIWIRYLRKMRTQMKPLVILLTLIMSLTLLSACAPMVVGGVALGGAVLHERRSAQTVLGDETIELQAIHYYHQNPDISEHSSISVTSYNYEALLTGQAESAAVSRRFAELIARLPKVTKVYNEVEIGPNISLTRKSQDTYLGSRAKLALADIKIPDFDPLRVKVVAENGVIYLMGLVTPEEAEATVEKVRRIPGVVRVVRIFNVISATNTVSPPST</sequence>
<evidence type="ECO:0000313" key="4">
    <source>
        <dbReference type="Proteomes" id="UP001432180"/>
    </source>
</evidence>
<proteinExistence type="predicted"/>
<protein>
    <submittedName>
        <fullName evidence="3">Outer membrane lipoprotein</fullName>
    </submittedName>
</protein>
<dbReference type="SMART" id="SM00749">
    <property type="entry name" value="BON"/>
    <property type="match status" value="1"/>
</dbReference>